<evidence type="ECO:0000313" key="3">
    <source>
        <dbReference type="EMBL" id="KAD3068790.1"/>
    </source>
</evidence>
<dbReference type="OrthoDB" id="1939276at2759"/>
<gene>
    <name evidence="3" type="ORF">E3N88_36670</name>
</gene>
<protein>
    <recommendedName>
        <fullName evidence="2">F-box domain-containing protein</fullName>
    </recommendedName>
</protein>
<dbReference type="PANTHER" id="PTHR32212">
    <property type="entry name" value="CYCLIN-LIKE F-BOX"/>
    <property type="match status" value="1"/>
</dbReference>
<dbReference type="SUPFAM" id="SSF52047">
    <property type="entry name" value="RNI-like"/>
    <property type="match status" value="1"/>
</dbReference>
<evidence type="ECO:0000259" key="2">
    <source>
        <dbReference type="PROSITE" id="PS50181"/>
    </source>
</evidence>
<organism evidence="3 4">
    <name type="scientific">Mikania micrantha</name>
    <name type="common">bitter vine</name>
    <dbReference type="NCBI Taxonomy" id="192012"/>
    <lineage>
        <taxon>Eukaryota</taxon>
        <taxon>Viridiplantae</taxon>
        <taxon>Streptophyta</taxon>
        <taxon>Embryophyta</taxon>
        <taxon>Tracheophyta</taxon>
        <taxon>Spermatophyta</taxon>
        <taxon>Magnoliopsida</taxon>
        <taxon>eudicotyledons</taxon>
        <taxon>Gunneridae</taxon>
        <taxon>Pentapetalae</taxon>
        <taxon>asterids</taxon>
        <taxon>campanulids</taxon>
        <taxon>Asterales</taxon>
        <taxon>Asteraceae</taxon>
        <taxon>Asteroideae</taxon>
        <taxon>Heliantheae alliance</taxon>
        <taxon>Eupatorieae</taxon>
        <taxon>Mikania</taxon>
    </lineage>
</organism>
<dbReference type="InterPro" id="IPR032675">
    <property type="entry name" value="LRR_dom_sf"/>
</dbReference>
<proteinExistence type="predicted"/>
<feature type="domain" description="F-box" evidence="2">
    <location>
        <begin position="520"/>
        <end position="569"/>
    </location>
</feature>
<accession>A0A5N6M4B3</accession>
<dbReference type="Pfam" id="PF00646">
    <property type="entry name" value="F-box"/>
    <property type="match status" value="2"/>
</dbReference>
<feature type="compositionally biased region" description="Basic and acidic residues" evidence="1">
    <location>
        <begin position="333"/>
        <end position="348"/>
    </location>
</feature>
<dbReference type="SUPFAM" id="SSF81383">
    <property type="entry name" value="F-box domain"/>
    <property type="match status" value="2"/>
</dbReference>
<dbReference type="InterPro" id="IPR055357">
    <property type="entry name" value="LRR_At1g61320_AtMIF1"/>
</dbReference>
<dbReference type="AlphaFoldDB" id="A0A5N6M4B3"/>
<dbReference type="PANTHER" id="PTHR32212:SF454">
    <property type="entry name" value="F-BOX DOMAIN, LEUCINE-RICH REPEAT DOMAIN, L DOMAIN-CONTAINING PROTEIN"/>
    <property type="match status" value="1"/>
</dbReference>
<comment type="caution">
    <text evidence="3">The sequence shown here is derived from an EMBL/GenBank/DDBJ whole genome shotgun (WGS) entry which is preliminary data.</text>
</comment>
<feature type="region of interest" description="Disordered" evidence="1">
    <location>
        <begin position="326"/>
        <end position="357"/>
    </location>
</feature>
<feature type="region of interest" description="Disordered" evidence="1">
    <location>
        <begin position="840"/>
        <end position="888"/>
    </location>
</feature>
<dbReference type="Gene3D" id="3.80.10.10">
    <property type="entry name" value="Ribonuclease Inhibitor"/>
    <property type="match status" value="1"/>
</dbReference>
<dbReference type="InterPro" id="IPR053781">
    <property type="entry name" value="F-box_AtFBL13-like"/>
</dbReference>
<dbReference type="Pfam" id="PF23622">
    <property type="entry name" value="LRR_At1g61320_AtMIF1"/>
    <property type="match status" value="1"/>
</dbReference>
<name>A0A5N6M4B3_9ASTR</name>
<dbReference type="InterPro" id="IPR001810">
    <property type="entry name" value="F-box_dom"/>
</dbReference>
<dbReference type="Proteomes" id="UP000326396">
    <property type="component" value="Linkage Group LG7"/>
</dbReference>
<dbReference type="InterPro" id="IPR055411">
    <property type="entry name" value="LRR_FXL15/At3g58940/PEG3-like"/>
</dbReference>
<evidence type="ECO:0000313" key="4">
    <source>
        <dbReference type="Proteomes" id="UP000326396"/>
    </source>
</evidence>
<dbReference type="EMBL" id="SZYD01000017">
    <property type="protein sequence ID" value="KAD3068790.1"/>
    <property type="molecule type" value="Genomic_DNA"/>
</dbReference>
<sequence length="888" mass="101279">MDRSVASLEMGEERQNHSEFIPKQIRLVEIRADEDRISRLPDCLLVEILSRLLTTKCAVITGALSKRWKHIWNSVPNLIFLHHGDPSADFISFVDTILTQRGQLKLKSLIVYSTYDDRFESQVHNWIHYALNCNVEEINMLIWHTKCPIMFLLDQCFFMNAYFTDLNLTFCQINPAGAIRWEKLLSLHVSNVTLDEDLIENILSGSPVLETLVLTECFGFRRLNITSKSVKKLVFDGYLVNADILLINVSSLVEADLEYALRWEYEITPKEAEEEMIKRFIINLVHVKEVNIGVLCFKALSRLEAKGFIFPSNLIVCDVSYYPFESDSDSLELSDRTKSDSDESKDSEVLLLDDGPTGDDYKRELMLPPAVAGRMMRPMLDILGNTSDYMGCKGGQPSVHRDFNTNRVTDYHRIAVLLRQCFDLFFIVASYTTMIINAPSPSIYYWNIAGGLIRLYTACSDDGDTVFVTDKDAMDRYVVNFVLSSPLSVASLEMVEELQNHSEFLPKQIRLVEIKAGEDEDRISRLPDCLLVEILSHLPTTKCAIKTGVLSKRWKHIWTSVPNLIFSHHGDPSADFISFVDKILTQRGQLKLKRLSAYSTYDDRFESQVHNWVHYALDCNVEEINMMFWHTKSPLMFPLDQCFCMNSYLTDLNLTYCQFNPDGAIRWEKLLSLRVSNVSLDEDLMENILSGSPVLETLELNECFGFRRLNITSKSVKKLVFDGYIVDGDVIEINAPNILSLAILHHLDLLKILLINVSSLVEADLDYALCGEYEITPKEAEEEMLKRLIINLVHVKEVKIGGYCFKALSRLEAKGFIFPSNLIICDDSYYPFESDSDSLELSDWTNSDSDENRDSEVLLLDDGPTGDEFQEQVDASTSSSQEDDEADA</sequence>
<keyword evidence="4" id="KW-1185">Reference proteome</keyword>
<reference evidence="3 4" key="1">
    <citation type="submission" date="2019-05" db="EMBL/GenBank/DDBJ databases">
        <title>Mikania micrantha, genome provides insights into the molecular mechanism of rapid growth.</title>
        <authorList>
            <person name="Liu B."/>
        </authorList>
    </citation>
    <scope>NUCLEOTIDE SEQUENCE [LARGE SCALE GENOMIC DNA]</scope>
    <source>
        <strain evidence="3">NLD-2019</strain>
        <tissue evidence="3">Leaf</tissue>
    </source>
</reference>
<evidence type="ECO:0000256" key="1">
    <source>
        <dbReference type="SAM" id="MobiDB-lite"/>
    </source>
</evidence>
<dbReference type="SMART" id="SM00256">
    <property type="entry name" value="FBOX"/>
    <property type="match status" value="2"/>
</dbReference>
<dbReference type="PROSITE" id="PS50181">
    <property type="entry name" value="FBOX"/>
    <property type="match status" value="1"/>
</dbReference>
<dbReference type="CDD" id="cd22160">
    <property type="entry name" value="F-box_AtFBL13-like"/>
    <property type="match status" value="2"/>
</dbReference>
<dbReference type="InterPro" id="IPR036047">
    <property type="entry name" value="F-box-like_dom_sf"/>
</dbReference>
<dbReference type="Pfam" id="PF24758">
    <property type="entry name" value="LRR_At5g56370"/>
    <property type="match status" value="1"/>
</dbReference>